<dbReference type="EMBL" id="LAVV01007230">
    <property type="protein sequence ID" value="KNZ56650.1"/>
    <property type="molecule type" value="Genomic_DNA"/>
</dbReference>
<evidence type="ECO:0000313" key="2">
    <source>
        <dbReference type="Proteomes" id="UP000037035"/>
    </source>
</evidence>
<keyword evidence="2" id="KW-1185">Reference proteome</keyword>
<gene>
    <name evidence="1" type="ORF">VP01_2354g2</name>
</gene>
<proteinExistence type="predicted"/>
<comment type="caution">
    <text evidence="1">The sequence shown here is derived from an EMBL/GenBank/DDBJ whole genome shotgun (WGS) entry which is preliminary data.</text>
</comment>
<protein>
    <submittedName>
        <fullName evidence="1">Uncharacterized protein</fullName>
    </submittedName>
</protein>
<name>A0A0L6V955_9BASI</name>
<dbReference type="Proteomes" id="UP000037035">
    <property type="component" value="Unassembled WGS sequence"/>
</dbReference>
<dbReference type="VEuPathDB" id="FungiDB:VP01_2354g2"/>
<dbReference type="AlphaFoldDB" id="A0A0L6V955"/>
<sequence>MVNQKVVLVRQAAKWMYLIQGLFNCLNLILPANNHGF</sequence>
<evidence type="ECO:0000313" key="1">
    <source>
        <dbReference type="EMBL" id="KNZ56650.1"/>
    </source>
</evidence>
<reference evidence="1 2" key="1">
    <citation type="submission" date="2015-08" db="EMBL/GenBank/DDBJ databases">
        <title>Next Generation Sequencing and Analysis of the Genome of Puccinia sorghi L Schw, the Causal Agent of Maize Common Rust.</title>
        <authorList>
            <person name="Rochi L."/>
            <person name="Burguener G."/>
            <person name="Darino M."/>
            <person name="Turjanski A."/>
            <person name="Kreff E."/>
            <person name="Dieguez M.J."/>
            <person name="Sacco F."/>
        </authorList>
    </citation>
    <scope>NUCLEOTIDE SEQUENCE [LARGE SCALE GENOMIC DNA]</scope>
    <source>
        <strain evidence="1 2">RO10H11247</strain>
    </source>
</reference>
<organism evidence="1 2">
    <name type="scientific">Puccinia sorghi</name>
    <dbReference type="NCBI Taxonomy" id="27349"/>
    <lineage>
        <taxon>Eukaryota</taxon>
        <taxon>Fungi</taxon>
        <taxon>Dikarya</taxon>
        <taxon>Basidiomycota</taxon>
        <taxon>Pucciniomycotina</taxon>
        <taxon>Pucciniomycetes</taxon>
        <taxon>Pucciniales</taxon>
        <taxon>Pucciniaceae</taxon>
        <taxon>Puccinia</taxon>
    </lineage>
</organism>
<accession>A0A0L6V955</accession>